<dbReference type="Pfam" id="PF13173">
    <property type="entry name" value="AAA_14"/>
    <property type="match status" value="1"/>
</dbReference>
<dbReference type="Proteomes" id="UP000273278">
    <property type="component" value="Chromosome"/>
</dbReference>
<proteinExistence type="predicted"/>
<dbReference type="GeneID" id="41321629"/>
<name>A0A3G3IHH4_9ARCH</name>
<protein>
    <recommendedName>
        <fullName evidence="5">ATPase</fullName>
    </recommendedName>
</protein>
<evidence type="ECO:0000259" key="1">
    <source>
        <dbReference type="Pfam" id="PF13173"/>
    </source>
</evidence>
<evidence type="ECO:0000313" key="3">
    <source>
        <dbReference type="EMBL" id="AYQ54994.1"/>
    </source>
</evidence>
<dbReference type="AlphaFoldDB" id="A0A3G3IHH4"/>
<evidence type="ECO:0000313" key="4">
    <source>
        <dbReference type="Proteomes" id="UP000273278"/>
    </source>
</evidence>
<organism evidence="3 4">
    <name type="scientific">Methanomethylophilus alvi</name>
    <dbReference type="NCBI Taxonomy" id="1291540"/>
    <lineage>
        <taxon>Archaea</taxon>
        <taxon>Methanobacteriati</taxon>
        <taxon>Thermoplasmatota</taxon>
        <taxon>Thermoplasmata</taxon>
        <taxon>Methanomassiliicoccales</taxon>
        <taxon>Methanomethylophilaceae</taxon>
        <taxon>Methanomethylophilus</taxon>
    </lineage>
</organism>
<feature type="domain" description="AAA" evidence="1">
    <location>
        <begin position="23"/>
        <end position="152"/>
    </location>
</feature>
<dbReference type="PANTHER" id="PTHR33295">
    <property type="entry name" value="ATPASE"/>
    <property type="match status" value="1"/>
</dbReference>
<dbReference type="InterPro" id="IPR025420">
    <property type="entry name" value="DUF4143"/>
</dbReference>
<accession>A0A3G3IHH4</accession>
<sequence length="396" mass="45886">MKEVERTQYLEELDRWKDSPDIVKVILGVRRAGKSVVMDQHMRRMIEAGTDPKDILFMDFESSDHDDIKDHGDLNTYIAERIPRNRRTYIFLDEVQRVEGWERTVNSLMVDYDADIYITGSNAYLLSSELSTYLSGRYVEIKVFPFSFAEFLEGHPALPDADRNFRFQQYLRTGGIPLTDPDRGDRYNRMILEGIYNTVLVKDTATRMGIRDLSGLDRIARFLMDNSGNTTNVDNIAKATGLAKKTVEKYIRSLAEAFLFYKVERYDVVGKKLLNSHEKYYPVDTGMARAVLDRGISDTSRPLENIVFLELMRRGYRVRVGSFRDREVDFTAEKDGKVEYYQVCLTMLDDSTFDREVRSMKAIDDNYPKTVLSLDSVVRDMPDGLIHRNVIEWLLG</sequence>
<dbReference type="RefSeq" id="WP_015504732.1">
    <property type="nucleotide sequence ID" value="NZ_CAYAVG010000027.1"/>
</dbReference>
<dbReference type="InterPro" id="IPR027417">
    <property type="entry name" value="P-loop_NTPase"/>
</dbReference>
<dbReference type="EMBL" id="CP017686">
    <property type="protein sequence ID" value="AYQ54994.1"/>
    <property type="molecule type" value="Genomic_DNA"/>
</dbReference>
<evidence type="ECO:0008006" key="5">
    <source>
        <dbReference type="Google" id="ProtNLM"/>
    </source>
</evidence>
<dbReference type="OMA" id="PKYLLTM"/>
<dbReference type="PANTHER" id="PTHR33295:SF20">
    <property type="entry name" value="ATPASE"/>
    <property type="match status" value="1"/>
</dbReference>
<gene>
    <name evidence="3" type="ORF">BKD89_04140</name>
</gene>
<reference evidence="3 4" key="1">
    <citation type="submission" date="2016-10" db="EMBL/GenBank/DDBJ databases">
        <title>Complete genome of the TMA-utilizing, human hosted archaeon Methanomethylophilus alvus Gen. nov, sp. nov., strain Mx-05, derived from a pure culture.</title>
        <authorList>
            <person name="Brugere J.-F."/>
            <person name="Ben Hania W."/>
            <person name="Chaudhary P.P."/>
            <person name="Gaci N."/>
            <person name="Borrel G."/>
            <person name="Cao Van Tuat L."/>
            <person name="Fardeau M.-L."/>
            <person name="Harris H.M.B."/>
            <person name="O'Toole P.W."/>
            <person name="Ollivier B."/>
        </authorList>
    </citation>
    <scope>NUCLEOTIDE SEQUENCE [LARGE SCALE GENOMIC DNA]</scope>
    <source>
        <strain evidence="3 4">Mx-05</strain>
    </source>
</reference>
<dbReference type="Pfam" id="PF13635">
    <property type="entry name" value="DUF4143"/>
    <property type="match status" value="1"/>
</dbReference>
<dbReference type="InterPro" id="IPR041682">
    <property type="entry name" value="AAA_14"/>
</dbReference>
<dbReference type="SUPFAM" id="SSF52540">
    <property type="entry name" value="P-loop containing nucleoside triphosphate hydrolases"/>
    <property type="match status" value="1"/>
</dbReference>
<evidence type="ECO:0000259" key="2">
    <source>
        <dbReference type="Pfam" id="PF13635"/>
    </source>
</evidence>
<feature type="domain" description="DUF4143" evidence="2">
    <location>
        <begin position="202"/>
        <end position="344"/>
    </location>
</feature>